<dbReference type="Proteomes" id="UP001626550">
    <property type="component" value="Unassembled WGS sequence"/>
</dbReference>
<reference evidence="2 3" key="1">
    <citation type="submission" date="2024-11" db="EMBL/GenBank/DDBJ databases">
        <title>Adaptive evolution of stress response genes in parasites aligns with host niche diversity.</title>
        <authorList>
            <person name="Hahn C."/>
            <person name="Resl P."/>
        </authorList>
    </citation>
    <scope>NUCLEOTIDE SEQUENCE [LARGE SCALE GENOMIC DNA]</scope>
    <source>
        <strain evidence="2">EGGRZ-B1_66</strain>
        <tissue evidence="2">Body</tissue>
    </source>
</reference>
<comment type="caution">
    <text evidence="2">The sequence shown here is derived from an EMBL/GenBank/DDBJ whole genome shotgun (WGS) entry which is preliminary data.</text>
</comment>
<dbReference type="AlphaFoldDB" id="A0ABD2PTS6"/>
<accession>A0ABD2PTS6</accession>
<proteinExistence type="predicted"/>
<evidence type="ECO:0000313" key="3">
    <source>
        <dbReference type="Proteomes" id="UP001626550"/>
    </source>
</evidence>
<feature type="region of interest" description="Disordered" evidence="1">
    <location>
        <begin position="84"/>
        <end position="104"/>
    </location>
</feature>
<gene>
    <name evidence="2" type="ORF">Ciccas_010557</name>
</gene>
<keyword evidence="3" id="KW-1185">Reference proteome</keyword>
<name>A0ABD2PTS6_9PLAT</name>
<dbReference type="EMBL" id="JBJKFK010002605">
    <property type="protein sequence ID" value="KAL3310868.1"/>
    <property type="molecule type" value="Genomic_DNA"/>
</dbReference>
<protein>
    <submittedName>
        <fullName evidence="2">Uncharacterized protein</fullName>
    </submittedName>
</protein>
<organism evidence="2 3">
    <name type="scientific">Cichlidogyrus casuarinus</name>
    <dbReference type="NCBI Taxonomy" id="1844966"/>
    <lineage>
        <taxon>Eukaryota</taxon>
        <taxon>Metazoa</taxon>
        <taxon>Spiralia</taxon>
        <taxon>Lophotrochozoa</taxon>
        <taxon>Platyhelminthes</taxon>
        <taxon>Monogenea</taxon>
        <taxon>Monopisthocotylea</taxon>
        <taxon>Dactylogyridea</taxon>
        <taxon>Ancyrocephalidae</taxon>
        <taxon>Cichlidogyrus</taxon>
    </lineage>
</organism>
<sequence>MQVVNGFACRKTENEKRKAVLWSSIEKAAKLNETMLCKSAKQTVRVALRSSVNSAPVTKATEELSLSGSFNWLNKYGLGSGPMTVQPSASTDQAVKASTSTISK</sequence>
<evidence type="ECO:0000313" key="2">
    <source>
        <dbReference type="EMBL" id="KAL3310868.1"/>
    </source>
</evidence>
<evidence type="ECO:0000256" key="1">
    <source>
        <dbReference type="SAM" id="MobiDB-lite"/>
    </source>
</evidence>